<dbReference type="InterPro" id="IPR008949">
    <property type="entry name" value="Isoprenoid_synthase_dom_sf"/>
</dbReference>
<dbReference type="GO" id="GO:0055056">
    <property type="term" value="F:D-glucose transmembrane transporter activity"/>
    <property type="evidence" value="ECO:0007669"/>
    <property type="project" value="UniProtKB-UniRule"/>
</dbReference>
<comment type="caution">
    <text evidence="6">The sequence shown here is derived from an EMBL/GenBank/DDBJ whole genome shotgun (WGS) entry which is preliminary data.</text>
</comment>
<evidence type="ECO:0000313" key="6">
    <source>
        <dbReference type="EMBL" id="ORX34197.1"/>
    </source>
</evidence>
<dbReference type="FunFam" id="1.10.600.10:FF:000023">
    <property type="entry name" value="Squalene synthase"/>
    <property type="match status" value="1"/>
</dbReference>
<keyword evidence="7" id="KW-1185">Reference proteome</keyword>
<dbReference type="InterPro" id="IPR002060">
    <property type="entry name" value="Squ/phyt_synthse"/>
</dbReference>
<dbReference type="OrthoDB" id="431150at2759"/>
<dbReference type="GO" id="GO:0005789">
    <property type="term" value="C:endoplasmic reticulum membrane"/>
    <property type="evidence" value="ECO:0007669"/>
    <property type="project" value="TreeGrafter"/>
</dbReference>
<dbReference type="Pfam" id="PF00494">
    <property type="entry name" value="SQS_PSY"/>
    <property type="match status" value="1"/>
</dbReference>
<dbReference type="InterPro" id="IPR019845">
    <property type="entry name" value="Squalene/phytoene_synthase_CS"/>
</dbReference>
<dbReference type="GO" id="GO:0051996">
    <property type="term" value="F:squalene synthase [NAD(P)H] activity"/>
    <property type="evidence" value="ECO:0007669"/>
    <property type="project" value="UniProtKB-UniRule"/>
</dbReference>
<dbReference type="EC" id="2.5.1.21" evidence="3 5"/>
<reference evidence="6 7" key="1">
    <citation type="submission" date="2017-03" db="EMBL/GenBank/DDBJ databases">
        <title>Widespread Adenine N6-methylation of Active Genes in Fungi.</title>
        <authorList>
            <consortium name="DOE Joint Genome Institute"/>
            <person name="Mondo S.J."/>
            <person name="Dannebaum R.O."/>
            <person name="Kuo R.C."/>
            <person name="Louie K.B."/>
            <person name="Bewick A.J."/>
            <person name="Labutti K."/>
            <person name="Haridas S."/>
            <person name="Kuo A."/>
            <person name="Salamov A."/>
            <person name="Ahrendt S.R."/>
            <person name="Lau R."/>
            <person name="Bowen B.P."/>
            <person name="Lipzen A."/>
            <person name="Sullivan W."/>
            <person name="Andreopoulos W.B."/>
            <person name="Clum A."/>
            <person name="Lindquist E."/>
            <person name="Daum C."/>
            <person name="Northen T.R."/>
            <person name="Ramamoorthy G."/>
            <person name="Schmitz R.J."/>
            <person name="Gryganskyi A."/>
            <person name="Culley D."/>
            <person name="Magnuson J."/>
            <person name="James T.Y."/>
            <person name="O'Malley M.A."/>
            <person name="Stajich J.E."/>
            <person name="Spatafora J.W."/>
            <person name="Visel A."/>
            <person name="Grigoriev I.V."/>
        </authorList>
    </citation>
    <scope>NUCLEOTIDE SEQUENCE [LARGE SCALE GENOMIC DNA]</scope>
    <source>
        <strain evidence="6 7">NRRL Y-17943</strain>
    </source>
</reference>
<dbReference type="CDD" id="cd00683">
    <property type="entry name" value="Trans_IPPS_HH"/>
    <property type="match status" value="1"/>
</dbReference>
<dbReference type="Proteomes" id="UP000193218">
    <property type="component" value="Unassembled WGS sequence"/>
</dbReference>
<protein>
    <recommendedName>
        <fullName evidence="3 5">Squalene synthase</fullName>
        <shortName evidence="5">SQS</shortName>
        <shortName evidence="5">SS</shortName>
        <ecNumber evidence="3 5">2.5.1.21</ecNumber>
    </recommendedName>
</protein>
<comment type="catalytic activity">
    <reaction evidence="5">
        <text>2 (2E,6E)-farnesyl diphosphate + NADH + H(+) = squalene + 2 diphosphate + NAD(+)</text>
        <dbReference type="Rhea" id="RHEA:32299"/>
        <dbReference type="ChEBI" id="CHEBI:15378"/>
        <dbReference type="ChEBI" id="CHEBI:15440"/>
        <dbReference type="ChEBI" id="CHEBI:33019"/>
        <dbReference type="ChEBI" id="CHEBI:57540"/>
        <dbReference type="ChEBI" id="CHEBI:57945"/>
        <dbReference type="ChEBI" id="CHEBI:175763"/>
        <dbReference type="EC" id="2.5.1.21"/>
    </reaction>
</comment>
<keyword evidence="5" id="KW-1133">Transmembrane helix</keyword>
<dbReference type="Gene3D" id="1.10.600.10">
    <property type="entry name" value="Farnesyl Diphosphate Synthase"/>
    <property type="match status" value="1"/>
</dbReference>
<gene>
    <name evidence="6" type="ORF">BD324DRAFT_637061</name>
</gene>
<dbReference type="RefSeq" id="XP_021868475.1">
    <property type="nucleotide sequence ID" value="XM_022016965.1"/>
</dbReference>
<dbReference type="STRING" id="4999.A0A1Y1U9L6"/>
<dbReference type="GeneID" id="33558774"/>
<dbReference type="GO" id="GO:0006696">
    <property type="term" value="P:ergosterol biosynthetic process"/>
    <property type="evidence" value="ECO:0007669"/>
    <property type="project" value="TreeGrafter"/>
</dbReference>
<dbReference type="AlphaFoldDB" id="A0A1Y1U9L6"/>
<evidence type="ECO:0000313" key="7">
    <source>
        <dbReference type="Proteomes" id="UP000193218"/>
    </source>
</evidence>
<dbReference type="PROSITE" id="PS01044">
    <property type="entry name" value="SQUALEN_PHYTOEN_SYN_1"/>
    <property type="match status" value="1"/>
</dbReference>
<name>A0A1Y1U9L6_9TREE</name>
<keyword evidence="5" id="KW-0812">Transmembrane</keyword>
<dbReference type="PANTHER" id="PTHR11626">
    <property type="entry name" value="FARNESYL-DIPHOSPHATE FARNESYLTRANSFERASE"/>
    <property type="match status" value="1"/>
</dbReference>
<proteinExistence type="inferred from homology"/>
<evidence type="ECO:0000256" key="3">
    <source>
        <dbReference type="ARBA" id="ARBA00012373"/>
    </source>
</evidence>
<comment type="pathway">
    <text evidence="5">Terpene metabolism; lanosterol biosynthesis; lanosterol from farnesyl diphosphate: step 1/3.</text>
</comment>
<evidence type="ECO:0000256" key="1">
    <source>
        <dbReference type="ARBA" id="ARBA00001946"/>
    </source>
</evidence>
<dbReference type="EMBL" id="NBSH01000015">
    <property type="protein sequence ID" value="ORX34197.1"/>
    <property type="molecule type" value="Genomic_DNA"/>
</dbReference>
<comment type="catalytic activity">
    <reaction evidence="5">
        <text>2 (2E,6E)-farnesyl diphosphate + NADPH + H(+) = squalene + 2 diphosphate + NADP(+)</text>
        <dbReference type="Rhea" id="RHEA:32295"/>
        <dbReference type="ChEBI" id="CHEBI:15378"/>
        <dbReference type="ChEBI" id="CHEBI:15440"/>
        <dbReference type="ChEBI" id="CHEBI:33019"/>
        <dbReference type="ChEBI" id="CHEBI:57783"/>
        <dbReference type="ChEBI" id="CHEBI:58349"/>
        <dbReference type="ChEBI" id="CHEBI:175763"/>
        <dbReference type="EC" id="2.5.1.21"/>
    </reaction>
</comment>
<dbReference type="PANTHER" id="PTHR11626:SF2">
    <property type="entry name" value="SQUALENE SYNTHASE"/>
    <property type="match status" value="1"/>
</dbReference>
<keyword evidence="5" id="KW-0472">Membrane</keyword>
<dbReference type="SFLD" id="SFLDS00005">
    <property type="entry name" value="Isoprenoid_Synthase_Type_I"/>
    <property type="match status" value="1"/>
</dbReference>
<feature type="transmembrane region" description="Helical" evidence="5">
    <location>
        <begin position="475"/>
        <end position="501"/>
    </location>
</feature>
<dbReference type="InterPro" id="IPR044844">
    <property type="entry name" value="Trans_IPPS_euk-type"/>
</dbReference>
<dbReference type="InterPro" id="IPR006449">
    <property type="entry name" value="Squal_synth-like"/>
</dbReference>
<dbReference type="InterPro" id="IPR033904">
    <property type="entry name" value="Trans_IPPS_HH"/>
</dbReference>
<organism evidence="6 7">
    <name type="scientific">Kockovaella imperatae</name>
    <dbReference type="NCBI Taxonomy" id="4999"/>
    <lineage>
        <taxon>Eukaryota</taxon>
        <taxon>Fungi</taxon>
        <taxon>Dikarya</taxon>
        <taxon>Basidiomycota</taxon>
        <taxon>Agaricomycotina</taxon>
        <taxon>Tremellomycetes</taxon>
        <taxon>Tremellales</taxon>
        <taxon>Cuniculitremaceae</taxon>
        <taxon>Kockovaella</taxon>
    </lineage>
</organism>
<sequence length="506" mass="56869">MPSAAAISQLLIHPTELRSVINYKLWRDKSRDITNPAEFETSGYDRETMRKCWDLLDFSSRSFSVVVKELEGDLARTVCIFYLVLRALDTFEDDMTIPNDIKLPNLRNLHRKLHEPGWHYVGSKDKDAIVLESFASIQKEFSLLDPKYQVVIEDICRKMGAGMADFAALATPEQPVAEIKTIEDYDLYCHYVAGLVGEGLSGLFSSSGKERPWLSSQLTLSNSCGLLLQKTNILRDVKEDVDDGRGFWPREIYAAHGFDSMKGLIDPAREKEALFAASHMTLDALRHCCDALDYMTLLKCQSVFNFVAIPAVMAIATLDRCFMNPKLLKQNVKIRRGEAVGLIMKAVNPRDVAYVFQQYARSIHQKVKSDDPNMLRLSIACAKIDQWTEHHYPTFLTITGSSGAAQTAIDPANGDARAVLFTKIITEAKEKKEREKREALMADLRARGIIKDRTPEQIAAAEKARIESMNESPPWLMIGSIIVGILAVMGGLGYGIIWFVMNYLDD</sequence>
<evidence type="ECO:0000256" key="2">
    <source>
        <dbReference type="ARBA" id="ARBA00006251"/>
    </source>
</evidence>
<dbReference type="NCBIfam" id="TIGR01559">
    <property type="entry name" value="squal_synth"/>
    <property type="match status" value="1"/>
</dbReference>
<dbReference type="UniPathway" id="UPA00767">
    <property type="reaction ID" value="UER00751"/>
</dbReference>
<dbReference type="SFLD" id="SFLDG01018">
    <property type="entry name" value="Squalene/Phytoene_Synthase_Lik"/>
    <property type="match status" value="1"/>
</dbReference>
<dbReference type="FunCoup" id="A0A1Y1U9L6">
    <property type="interactions" value="205"/>
</dbReference>
<accession>A0A1Y1U9L6</accession>
<dbReference type="SUPFAM" id="SSF48576">
    <property type="entry name" value="Terpenoid synthases"/>
    <property type="match status" value="1"/>
</dbReference>
<comment type="function">
    <text evidence="5">Catalyzes the condensation of 2 farnesyl pyrophosphate (FPP) moieties to form squalene.</text>
</comment>
<comment type="similarity">
    <text evidence="2 5">Belongs to the phytoene/squalene synthase family.</text>
</comment>
<keyword evidence="4 5" id="KW-0808">Transferase</keyword>
<evidence type="ECO:0000256" key="5">
    <source>
        <dbReference type="RuleBase" id="RU368088"/>
    </source>
</evidence>
<evidence type="ECO:0000256" key="4">
    <source>
        <dbReference type="ARBA" id="ARBA00022679"/>
    </source>
</evidence>
<dbReference type="InParanoid" id="A0A1Y1U9L6"/>
<dbReference type="GO" id="GO:0045338">
    <property type="term" value="P:farnesyl diphosphate metabolic process"/>
    <property type="evidence" value="ECO:0007669"/>
    <property type="project" value="InterPro"/>
</dbReference>
<comment type="cofactor">
    <cofactor evidence="1 5">
        <name>Mg(2+)</name>
        <dbReference type="ChEBI" id="CHEBI:18420"/>
    </cofactor>
</comment>